<dbReference type="InterPro" id="IPR049625">
    <property type="entry name" value="Glyco_transf_61_cat"/>
</dbReference>
<evidence type="ECO:0000313" key="3">
    <source>
        <dbReference type="Proteomes" id="UP001219349"/>
    </source>
</evidence>
<dbReference type="Pfam" id="PF04577">
    <property type="entry name" value="Glyco_transf_61"/>
    <property type="match status" value="1"/>
</dbReference>
<dbReference type="RefSeq" id="WP_271885211.1">
    <property type="nucleotide sequence ID" value="NZ_CP067136.1"/>
</dbReference>
<keyword evidence="3" id="KW-1185">Reference proteome</keyword>
<organism evidence="2 3">
    <name type="scientific">Paracoccus fistulariae</name>
    <dbReference type="NCBI Taxonomy" id="658446"/>
    <lineage>
        <taxon>Bacteria</taxon>
        <taxon>Pseudomonadati</taxon>
        <taxon>Pseudomonadota</taxon>
        <taxon>Alphaproteobacteria</taxon>
        <taxon>Rhodobacterales</taxon>
        <taxon>Paracoccaceae</taxon>
        <taxon>Paracoccus</taxon>
    </lineage>
</organism>
<dbReference type="EMBL" id="CP067136">
    <property type="protein sequence ID" value="WCR05870.1"/>
    <property type="molecule type" value="Genomic_DNA"/>
</dbReference>
<gene>
    <name evidence="2" type="ORF">JHX87_10030</name>
</gene>
<feature type="domain" description="Glycosyltransferase 61 catalytic" evidence="1">
    <location>
        <begin position="170"/>
        <end position="259"/>
    </location>
</feature>
<accession>A0ABY7SFR9</accession>
<protein>
    <submittedName>
        <fullName evidence="2">Glycosyltransferase family 61 protein</fullName>
    </submittedName>
</protein>
<evidence type="ECO:0000259" key="1">
    <source>
        <dbReference type="Pfam" id="PF04577"/>
    </source>
</evidence>
<reference evidence="2 3" key="1">
    <citation type="submission" date="2021-01" db="EMBL/GenBank/DDBJ databases">
        <title>Biogeographic distribution of Paracoccus.</title>
        <authorList>
            <person name="Hollensteiner J."/>
            <person name="Leineberger J."/>
            <person name="Brinkhoff T."/>
            <person name="Daniel R."/>
        </authorList>
    </citation>
    <scope>NUCLEOTIDE SEQUENCE [LARGE SCALE GENOMIC DNA]</scope>
    <source>
        <strain evidence="2 3">KCTC 22803</strain>
    </source>
</reference>
<proteinExistence type="predicted"/>
<dbReference type="Proteomes" id="UP001219349">
    <property type="component" value="Chromosome"/>
</dbReference>
<name>A0ABY7SFR9_9RHOB</name>
<sequence>MQSEKSLFEHKEIVPTFRIAPSVVFSARSFFIDRAIPGCDVIQLPEKIMPAGEVKIVEEGAMTMQPRLKMRDRLRGRGREPTIDFHEELYIDFRYNSPQNWSHLLNRHIPLLAFAESALGQNISNINVIFPKNMPKHGRDLIINLGINSHFTDGPVTGSCIKIFQSHGNVHRPHSHKWINSSSIIEKLNKIGSSKDVLPQRILIARRGSRTILNQEEIEISLRQRGFRTIYAEDLHVNDQIRLFSECETIVAIHGAALGPLLYRLSNNAKVTNIVEIIPCGIASDIFRMMAQQVGCRWIGVRGKMKPKYVKPAYNMKQKFFSKFQNDSFEVDPVSLLSALDHVWNADDFRFAPLKELSEGYL</sequence>
<evidence type="ECO:0000313" key="2">
    <source>
        <dbReference type="EMBL" id="WCR05870.1"/>
    </source>
</evidence>